<dbReference type="InterPro" id="IPR000160">
    <property type="entry name" value="GGDEF_dom"/>
</dbReference>
<dbReference type="Gene3D" id="3.30.70.270">
    <property type="match status" value="1"/>
</dbReference>
<dbReference type="Pfam" id="PF00990">
    <property type="entry name" value="GGDEF"/>
    <property type="match status" value="1"/>
</dbReference>
<sequence length="840" mass="92615">MQDAPIPSDDEQRLAALYDYGILDTPAEAAFERLTRVACEIFQAPIATVTLVDRDRQWFKSVRGIDDCETARSISFCGHVVYAGRPLRVEDARQDERFHDNPLVRGPPYLRAYLGVPLTTPRGFHIGVVCVQDTAPRGFAERELRILQDLASVTMDELELRRVRQALERERALFIAGPTVIVLRESAAGWPIRYASPNAAEVLGHSPEALVAGGGQSYLDLVHPADRARVAEEAEAGARQGEHLEHQPYRLRRGDGTYAWVHDSIVVHRDAEGRVDGYHGYLIDITERVELEAKLRRSAILFEEAQEGILITDAQGRITAVNRTLAELTGYSEAELDGCTPACLHAGAASPEAYRAIWQAVHRQGHWSGELQYTCRDGSTFPGTTTLREIRDAHGARTHYIELVSDASRLKAYQRQLERMMHVDPLTELPNRLLFQDRLEQALAGRHRDGQPLAVVVLDLRDFRAVNDSLGQEAGDQVLAQVGRRLQQVLREEDTVARLSGDEFGILLPRLGSVDDAAPLAERITAWVEEPFQLEGHEVPLVARSGVSVYFGQEEASASTFLEQADAAMYEAKLEGVRYRFFSEELTERAQERIQLTAELRQALAQGQLAVHYQPQLDLASGEWVGVEALARWPHPQWGWISPGRFIPVAERAGLIGRLGGWVLEQACTQAQAWLTAGVAFGRIGVNVAAPQLTDPGLVEAVTAALAQSGLPAERLELEITESLLVAPEPAVVERLQALRQHGVSVAIDDFGTGYSALSYLKDLPVDRLKIDRSFIDGVPEQADVLAITRAILALGQSLGFAVVAEGIEEEHQRAALLEEGCREGQGFLFARPGAATALR</sequence>
<dbReference type="InterPro" id="IPR003018">
    <property type="entry name" value="GAF"/>
</dbReference>
<dbReference type="SMART" id="SM00267">
    <property type="entry name" value="GGDEF"/>
    <property type="match status" value="1"/>
</dbReference>
<dbReference type="PROSITE" id="PS50883">
    <property type="entry name" value="EAL"/>
    <property type="match status" value="1"/>
</dbReference>
<evidence type="ECO:0000259" key="3">
    <source>
        <dbReference type="PROSITE" id="PS50883"/>
    </source>
</evidence>
<dbReference type="PROSITE" id="PS50887">
    <property type="entry name" value="GGDEF"/>
    <property type="match status" value="1"/>
</dbReference>
<dbReference type="InterPro" id="IPR000700">
    <property type="entry name" value="PAS-assoc_C"/>
</dbReference>
<dbReference type="InterPro" id="IPR013655">
    <property type="entry name" value="PAS_fold_3"/>
</dbReference>
<feature type="domain" description="PAC" evidence="2">
    <location>
        <begin position="367"/>
        <end position="419"/>
    </location>
</feature>
<dbReference type="PROSITE" id="PS50112">
    <property type="entry name" value="PAS"/>
    <property type="match status" value="2"/>
</dbReference>
<dbReference type="CDD" id="cd01948">
    <property type="entry name" value="EAL"/>
    <property type="match status" value="1"/>
</dbReference>
<feature type="domain" description="EAL" evidence="3">
    <location>
        <begin position="593"/>
        <end position="840"/>
    </location>
</feature>
<dbReference type="SMART" id="SM00086">
    <property type="entry name" value="PAC"/>
    <property type="match status" value="2"/>
</dbReference>
<dbReference type="NCBIfam" id="TIGR00254">
    <property type="entry name" value="GGDEF"/>
    <property type="match status" value="1"/>
</dbReference>
<dbReference type="SMART" id="SM00091">
    <property type="entry name" value="PAS"/>
    <property type="match status" value="2"/>
</dbReference>
<dbReference type="SUPFAM" id="SSF55073">
    <property type="entry name" value="Nucleotide cyclase"/>
    <property type="match status" value="1"/>
</dbReference>
<protein>
    <recommendedName>
        <fullName evidence="7">Diguanylate cyclase/phosphodiesterase with PAS/PAC and GAF sensor(S)</fullName>
    </recommendedName>
</protein>
<dbReference type="InterPro" id="IPR029787">
    <property type="entry name" value="Nucleotide_cyclase"/>
</dbReference>
<dbReference type="InterPro" id="IPR043128">
    <property type="entry name" value="Rev_trsase/Diguanyl_cyclase"/>
</dbReference>
<dbReference type="CDD" id="cd00130">
    <property type="entry name" value="PAS"/>
    <property type="match status" value="2"/>
</dbReference>
<dbReference type="SUPFAM" id="SSF141868">
    <property type="entry name" value="EAL domain-like"/>
    <property type="match status" value="1"/>
</dbReference>
<dbReference type="PROSITE" id="PS50113">
    <property type="entry name" value="PAC"/>
    <property type="match status" value="2"/>
</dbReference>
<dbReference type="Proteomes" id="UP000738126">
    <property type="component" value="Unassembled WGS sequence"/>
</dbReference>
<dbReference type="InterPro" id="IPR035919">
    <property type="entry name" value="EAL_sf"/>
</dbReference>
<dbReference type="SMART" id="SM00065">
    <property type="entry name" value="GAF"/>
    <property type="match status" value="1"/>
</dbReference>
<dbReference type="InterPro" id="IPR001633">
    <property type="entry name" value="EAL_dom"/>
</dbReference>
<dbReference type="Gene3D" id="3.30.450.20">
    <property type="entry name" value="PAS domain"/>
    <property type="match status" value="2"/>
</dbReference>
<feature type="domain" description="PAS" evidence="1">
    <location>
        <begin position="159"/>
        <end position="241"/>
    </location>
</feature>
<evidence type="ECO:0000313" key="5">
    <source>
        <dbReference type="EMBL" id="MBK1726197.1"/>
    </source>
</evidence>
<dbReference type="EMBL" id="NRSH01000028">
    <property type="protein sequence ID" value="MBK1726197.1"/>
    <property type="molecule type" value="Genomic_DNA"/>
</dbReference>
<evidence type="ECO:0000259" key="4">
    <source>
        <dbReference type="PROSITE" id="PS50887"/>
    </source>
</evidence>
<dbReference type="Pfam" id="PF00563">
    <property type="entry name" value="EAL"/>
    <property type="match status" value="1"/>
</dbReference>
<dbReference type="Pfam" id="PF01590">
    <property type="entry name" value="GAF"/>
    <property type="match status" value="1"/>
</dbReference>
<reference evidence="5 6" key="1">
    <citation type="journal article" date="2020" name="Microorganisms">
        <title>Osmotic Adaptation and Compatible Solute Biosynthesis of Phototrophic Bacteria as Revealed from Genome Analyses.</title>
        <authorList>
            <person name="Imhoff J.F."/>
            <person name="Rahn T."/>
            <person name="Kunzel S."/>
            <person name="Keller A."/>
            <person name="Neulinger S.C."/>
        </authorList>
    </citation>
    <scope>NUCLEOTIDE SEQUENCE [LARGE SCALE GENOMIC DNA]</scope>
    <source>
        <strain evidence="5 6">DSM 15116</strain>
    </source>
</reference>
<dbReference type="InterPro" id="IPR029016">
    <property type="entry name" value="GAF-like_dom_sf"/>
</dbReference>
<feature type="domain" description="PAS" evidence="1">
    <location>
        <begin position="294"/>
        <end position="338"/>
    </location>
</feature>
<organism evidence="5 6">
    <name type="scientific">Halorhodospira neutriphila</name>
    <dbReference type="NCBI Taxonomy" id="168379"/>
    <lineage>
        <taxon>Bacteria</taxon>
        <taxon>Pseudomonadati</taxon>
        <taxon>Pseudomonadota</taxon>
        <taxon>Gammaproteobacteria</taxon>
        <taxon>Chromatiales</taxon>
        <taxon>Ectothiorhodospiraceae</taxon>
        <taxon>Halorhodospira</taxon>
    </lineage>
</organism>
<accession>A0ABS1E4S3</accession>
<dbReference type="CDD" id="cd01949">
    <property type="entry name" value="GGDEF"/>
    <property type="match status" value="1"/>
</dbReference>
<dbReference type="PANTHER" id="PTHR44757:SF2">
    <property type="entry name" value="BIOFILM ARCHITECTURE MAINTENANCE PROTEIN MBAA"/>
    <property type="match status" value="1"/>
</dbReference>
<proteinExistence type="predicted"/>
<keyword evidence="6" id="KW-1185">Reference proteome</keyword>
<dbReference type="Pfam" id="PF13426">
    <property type="entry name" value="PAS_9"/>
    <property type="match status" value="1"/>
</dbReference>
<dbReference type="NCBIfam" id="TIGR00229">
    <property type="entry name" value="sensory_box"/>
    <property type="match status" value="2"/>
</dbReference>
<evidence type="ECO:0008006" key="7">
    <source>
        <dbReference type="Google" id="ProtNLM"/>
    </source>
</evidence>
<dbReference type="Gene3D" id="3.20.20.450">
    <property type="entry name" value="EAL domain"/>
    <property type="match status" value="1"/>
</dbReference>
<dbReference type="InterPro" id="IPR000014">
    <property type="entry name" value="PAS"/>
</dbReference>
<dbReference type="SUPFAM" id="SSF55785">
    <property type="entry name" value="PYP-like sensor domain (PAS domain)"/>
    <property type="match status" value="2"/>
</dbReference>
<dbReference type="SMART" id="SM00052">
    <property type="entry name" value="EAL"/>
    <property type="match status" value="1"/>
</dbReference>
<comment type="caution">
    <text evidence="5">The sequence shown here is derived from an EMBL/GenBank/DDBJ whole genome shotgun (WGS) entry which is preliminary data.</text>
</comment>
<feature type="domain" description="PAC" evidence="2">
    <location>
        <begin position="245"/>
        <end position="297"/>
    </location>
</feature>
<dbReference type="PANTHER" id="PTHR44757">
    <property type="entry name" value="DIGUANYLATE CYCLASE DGCP"/>
    <property type="match status" value="1"/>
</dbReference>
<dbReference type="InterPro" id="IPR001610">
    <property type="entry name" value="PAC"/>
</dbReference>
<dbReference type="Pfam" id="PF08447">
    <property type="entry name" value="PAS_3"/>
    <property type="match status" value="1"/>
</dbReference>
<evidence type="ECO:0000259" key="2">
    <source>
        <dbReference type="PROSITE" id="PS50113"/>
    </source>
</evidence>
<dbReference type="Gene3D" id="3.30.450.40">
    <property type="match status" value="1"/>
</dbReference>
<dbReference type="SUPFAM" id="SSF55781">
    <property type="entry name" value="GAF domain-like"/>
    <property type="match status" value="1"/>
</dbReference>
<gene>
    <name evidence="5" type="ORF">CKO13_03990</name>
</gene>
<dbReference type="InterPro" id="IPR052155">
    <property type="entry name" value="Biofilm_reg_signaling"/>
</dbReference>
<evidence type="ECO:0000259" key="1">
    <source>
        <dbReference type="PROSITE" id="PS50112"/>
    </source>
</evidence>
<evidence type="ECO:0000313" key="6">
    <source>
        <dbReference type="Proteomes" id="UP000738126"/>
    </source>
</evidence>
<dbReference type="InterPro" id="IPR035965">
    <property type="entry name" value="PAS-like_dom_sf"/>
</dbReference>
<name>A0ABS1E4S3_9GAMM</name>
<feature type="domain" description="GGDEF" evidence="4">
    <location>
        <begin position="451"/>
        <end position="585"/>
    </location>
</feature>
<dbReference type="RefSeq" id="WP_200257044.1">
    <property type="nucleotide sequence ID" value="NZ_NRSH01000028.1"/>
</dbReference>